<dbReference type="Proteomes" id="UP001500051">
    <property type="component" value="Unassembled WGS sequence"/>
</dbReference>
<feature type="domain" description="AB hydrolase-1" evidence="1">
    <location>
        <begin position="14"/>
        <end position="220"/>
    </location>
</feature>
<dbReference type="PRINTS" id="PR00111">
    <property type="entry name" value="ABHYDROLASE"/>
</dbReference>
<dbReference type="InterPro" id="IPR050266">
    <property type="entry name" value="AB_hydrolase_sf"/>
</dbReference>
<evidence type="ECO:0000259" key="1">
    <source>
        <dbReference type="Pfam" id="PF00561"/>
    </source>
</evidence>
<evidence type="ECO:0000313" key="2">
    <source>
        <dbReference type="EMBL" id="GAA3706480.1"/>
    </source>
</evidence>
<dbReference type="InterPro" id="IPR000073">
    <property type="entry name" value="AB_hydrolase_1"/>
</dbReference>
<dbReference type="PANTHER" id="PTHR43798:SF29">
    <property type="entry name" value="AB HYDROLASE-1 DOMAIN-CONTAINING PROTEIN"/>
    <property type="match status" value="1"/>
</dbReference>
<evidence type="ECO:0000313" key="3">
    <source>
        <dbReference type="Proteomes" id="UP001500051"/>
    </source>
</evidence>
<dbReference type="EMBL" id="BAAAYX010000009">
    <property type="protein sequence ID" value="GAA3706480.1"/>
    <property type="molecule type" value="Genomic_DNA"/>
</dbReference>
<dbReference type="RefSeq" id="WP_344812728.1">
    <property type="nucleotide sequence ID" value="NZ_BAAAYX010000009.1"/>
</dbReference>
<dbReference type="PANTHER" id="PTHR43798">
    <property type="entry name" value="MONOACYLGLYCEROL LIPASE"/>
    <property type="match status" value="1"/>
</dbReference>
<dbReference type="Pfam" id="PF00561">
    <property type="entry name" value="Abhydrolase_1"/>
    <property type="match status" value="1"/>
</dbReference>
<dbReference type="InterPro" id="IPR029058">
    <property type="entry name" value="AB_hydrolase_fold"/>
</dbReference>
<reference evidence="3" key="1">
    <citation type="journal article" date="2019" name="Int. J. Syst. Evol. Microbiol.">
        <title>The Global Catalogue of Microorganisms (GCM) 10K type strain sequencing project: providing services to taxonomists for standard genome sequencing and annotation.</title>
        <authorList>
            <consortium name="The Broad Institute Genomics Platform"/>
            <consortium name="The Broad Institute Genome Sequencing Center for Infectious Disease"/>
            <person name="Wu L."/>
            <person name="Ma J."/>
        </authorList>
    </citation>
    <scope>NUCLEOTIDE SEQUENCE [LARGE SCALE GENOMIC DNA]</scope>
    <source>
        <strain evidence="3">JCM 16548</strain>
    </source>
</reference>
<accession>A0ABP7DMI1</accession>
<dbReference type="Gene3D" id="3.40.50.1820">
    <property type="entry name" value="alpha/beta hydrolase"/>
    <property type="match status" value="1"/>
</dbReference>
<comment type="caution">
    <text evidence="2">The sequence shown here is derived from an EMBL/GenBank/DDBJ whole genome shotgun (WGS) entry which is preliminary data.</text>
</comment>
<name>A0ABP7DMI1_9ACTN</name>
<proteinExistence type="predicted"/>
<dbReference type="GO" id="GO:0016787">
    <property type="term" value="F:hydrolase activity"/>
    <property type="evidence" value="ECO:0007669"/>
    <property type="project" value="UniProtKB-KW"/>
</dbReference>
<keyword evidence="3" id="KW-1185">Reference proteome</keyword>
<gene>
    <name evidence="2" type="ORF">GCM10022204_25340</name>
</gene>
<keyword evidence="2" id="KW-0378">Hydrolase</keyword>
<sequence>MSAAAPAEEPLVLLPGMGCSARLWAGAAPEQALTPRLTEPSLAAQVDRLLDELPPRFVIVGLSLGAVVAMAVTRTAPERVAGLVLLSTNPYGPTEQQLVAWRRERDRLAAGESARELQQDLLPLLLSPASLSRRPDLVETTLAMADDVGETELDAQLRLQATRVDERPGLRAVRCPTLVIAARHDRLCPLDRHAEVVTLVPGGRLQVLERAAHLSPLERPRSVRRLLAGRS</sequence>
<protein>
    <submittedName>
        <fullName evidence="2">Alpha/beta fold hydrolase</fullName>
    </submittedName>
</protein>
<organism evidence="2 3">
    <name type="scientific">Microlunatus aurantiacus</name>
    <dbReference type="NCBI Taxonomy" id="446786"/>
    <lineage>
        <taxon>Bacteria</taxon>
        <taxon>Bacillati</taxon>
        <taxon>Actinomycetota</taxon>
        <taxon>Actinomycetes</taxon>
        <taxon>Propionibacteriales</taxon>
        <taxon>Propionibacteriaceae</taxon>
        <taxon>Microlunatus</taxon>
    </lineage>
</organism>
<dbReference type="SUPFAM" id="SSF53474">
    <property type="entry name" value="alpha/beta-Hydrolases"/>
    <property type="match status" value="1"/>
</dbReference>